<dbReference type="SUPFAM" id="SSF56059">
    <property type="entry name" value="Glutathione synthetase ATP-binding domain-like"/>
    <property type="match status" value="1"/>
</dbReference>
<proteinExistence type="inferred from homology"/>
<comment type="catalytic activity">
    <reaction evidence="7">
        <text>GTP + succinate + CoA = succinyl-CoA + GDP + phosphate</text>
        <dbReference type="Rhea" id="RHEA:22120"/>
        <dbReference type="ChEBI" id="CHEBI:30031"/>
        <dbReference type="ChEBI" id="CHEBI:37565"/>
        <dbReference type="ChEBI" id="CHEBI:43474"/>
        <dbReference type="ChEBI" id="CHEBI:57287"/>
        <dbReference type="ChEBI" id="CHEBI:57292"/>
        <dbReference type="ChEBI" id="CHEBI:58189"/>
    </reaction>
</comment>
<feature type="binding site" evidence="7">
    <location>
        <position position="99"/>
    </location>
    <ligand>
        <name>ATP</name>
        <dbReference type="ChEBI" id="CHEBI:30616"/>
    </ligand>
</feature>
<dbReference type="EC" id="6.2.1.5" evidence="7"/>
<comment type="pathway">
    <text evidence="7">Carbohydrate metabolism; tricarboxylic acid cycle; succinate from succinyl-CoA (ligase route): step 1/1.</text>
</comment>
<keyword evidence="6 7" id="KW-0460">Magnesium</keyword>
<keyword evidence="3 7" id="KW-0436">Ligase</keyword>
<dbReference type="PROSITE" id="PS50975">
    <property type="entry name" value="ATP_GRASP"/>
    <property type="match status" value="1"/>
</dbReference>
<dbReference type="HAMAP" id="MF_00558">
    <property type="entry name" value="Succ_CoA_beta"/>
    <property type="match status" value="1"/>
</dbReference>
<evidence type="ECO:0000256" key="7">
    <source>
        <dbReference type="HAMAP-Rule" id="MF_00558"/>
    </source>
</evidence>
<dbReference type="GO" id="GO:0000287">
    <property type="term" value="F:magnesium ion binding"/>
    <property type="evidence" value="ECO:0007669"/>
    <property type="project" value="UniProtKB-UniRule"/>
</dbReference>
<dbReference type="Gene3D" id="3.30.1490.20">
    <property type="entry name" value="ATP-grasp fold, A domain"/>
    <property type="match status" value="1"/>
</dbReference>
<dbReference type="EMBL" id="METP01000021">
    <property type="protein sequence ID" value="OGC06358.1"/>
    <property type="molecule type" value="Genomic_DNA"/>
</dbReference>
<dbReference type="Gene3D" id="3.30.470.20">
    <property type="entry name" value="ATP-grasp fold, B domain"/>
    <property type="match status" value="1"/>
</dbReference>
<dbReference type="GO" id="GO:0006099">
    <property type="term" value="P:tricarboxylic acid cycle"/>
    <property type="evidence" value="ECO:0007669"/>
    <property type="project" value="UniProtKB-UniRule"/>
</dbReference>
<feature type="binding site" evidence="7">
    <location>
        <position position="94"/>
    </location>
    <ligand>
        <name>ATP</name>
        <dbReference type="ChEBI" id="CHEBI:30616"/>
    </ligand>
</feature>
<dbReference type="NCBIfam" id="NF001913">
    <property type="entry name" value="PRK00696.1"/>
    <property type="match status" value="1"/>
</dbReference>
<dbReference type="GO" id="GO:0005524">
    <property type="term" value="F:ATP binding"/>
    <property type="evidence" value="ECO:0007669"/>
    <property type="project" value="UniProtKB-UniRule"/>
</dbReference>
<feature type="binding site" evidence="7">
    <location>
        <position position="201"/>
    </location>
    <ligand>
        <name>Mg(2+)</name>
        <dbReference type="ChEBI" id="CHEBI:18420"/>
    </ligand>
</feature>
<dbReference type="InterPro" id="IPR005809">
    <property type="entry name" value="Succ_CoA_ligase-like_bsu"/>
</dbReference>
<dbReference type="GO" id="GO:0004776">
    <property type="term" value="F:succinate-CoA ligase (GDP-forming) activity"/>
    <property type="evidence" value="ECO:0007669"/>
    <property type="project" value="RHEA"/>
</dbReference>
<dbReference type="PIRSF" id="PIRSF001554">
    <property type="entry name" value="SucCS_beta"/>
    <property type="match status" value="1"/>
</dbReference>
<evidence type="ECO:0000313" key="10">
    <source>
        <dbReference type="EMBL" id="OGC06358.1"/>
    </source>
</evidence>
<comment type="subunit">
    <text evidence="7">Heterotetramer of two alpha and two beta subunits.</text>
</comment>
<evidence type="ECO:0000256" key="5">
    <source>
        <dbReference type="ARBA" id="ARBA00022741"/>
    </source>
</evidence>
<dbReference type="NCBIfam" id="TIGR01016">
    <property type="entry name" value="sucCoAbeta"/>
    <property type="match status" value="1"/>
</dbReference>
<feature type="binding site" evidence="7">
    <location>
        <position position="45"/>
    </location>
    <ligand>
        <name>ATP</name>
        <dbReference type="ChEBI" id="CHEBI:30616"/>
    </ligand>
</feature>
<evidence type="ECO:0000259" key="9">
    <source>
        <dbReference type="PROSITE" id="PS50975"/>
    </source>
</evidence>
<evidence type="ECO:0000256" key="1">
    <source>
        <dbReference type="ARBA" id="ARBA00009182"/>
    </source>
</evidence>
<dbReference type="GO" id="GO:0006104">
    <property type="term" value="P:succinyl-CoA metabolic process"/>
    <property type="evidence" value="ECO:0007669"/>
    <property type="project" value="TreeGrafter"/>
</dbReference>
<dbReference type="InterPro" id="IPR005811">
    <property type="entry name" value="SUCC_ACL_C"/>
</dbReference>
<keyword evidence="2 7" id="KW-0816">Tricarboxylic acid cycle</keyword>
<evidence type="ECO:0000256" key="2">
    <source>
        <dbReference type="ARBA" id="ARBA00022532"/>
    </source>
</evidence>
<dbReference type="InterPro" id="IPR013650">
    <property type="entry name" value="ATP-grasp_succ-CoA_synth-type"/>
</dbReference>
<comment type="caution">
    <text evidence="10">The sequence shown here is derived from an EMBL/GenBank/DDBJ whole genome shotgun (WGS) entry which is preliminary data.</text>
</comment>
<name>A0A1F4RDY1_UNCSA</name>
<sequence length="373" mass="40608">MKLYEYQAKELLVKNNISTPPGGVAESADQAAEIAATTGLPVAIKAQVHVGGRGKAGGIKIAKTEAEVKILAAQILAMKIKGLSVKKVLIEKALEIEKEYYLGIVVDRANRGNTLMFSTVGGVDIEEVARTRPDKIFKFEILNPKQIQNHNFQIPVGNREVHSQVSAIIEKLYDLYLKTDATLVEINPLVKTKDRQFIAADAKIIIDDSALFRHPDLALLAEAAEEDEIEAEAHRRRIAYVRLPGNIGIIGNGAGLVMTTMDEVKRAGGQPASFLDIGGGAKAELVKSCLEILTMDKNIKGIFFNVFGGITRCDEVAQGIIRATQDLNLKIPLVIRLTGTREEEGQKILAQTNLVTAATMQEGAEKIVEYISK</sequence>
<organism evidence="10 11">
    <name type="scientific">candidate division WOR-1 bacterium RIFCSPLOWO2_02_FULL_46_20</name>
    <dbReference type="NCBI Taxonomy" id="1802567"/>
    <lineage>
        <taxon>Bacteria</taxon>
        <taxon>Bacillati</taxon>
        <taxon>Saganbacteria</taxon>
    </lineage>
</organism>
<comment type="catalytic activity">
    <reaction evidence="7">
        <text>succinate + ATP + CoA = succinyl-CoA + ADP + phosphate</text>
        <dbReference type="Rhea" id="RHEA:17661"/>
        <dbReference type="ChEBI" id="CHEBI:30031"/>
        <dbReference type="ChEBI" id="CHEBI:30616"/>
        <dbReference type="ChEBI" id="CHEBI:43474"/>
        <dbReference type="ChEBI" id="CHEBI:57287"/>
        <dbReference type="ChEBI" id="CHEBI:57292"/>
        <dbReference type="ChEBI" id="CHEBI:456216"/>
        <dbReference type="EC" id="6.2.1.5"/>
    </reaction>
</comment>
<evidence type="ECO:0000256" key="4">
    <source>
        <dbReference type="ARBA" id="ARBA00022723"/>
    </source>
</evidence>
<comment type="similarity">
    <text evidence="1 7">Belongs to the succinate/malate CoA ligase beta subunit family.</text>
</comment>
<accession>A0A1F4RDY1</accession>
<evidence type="ECO:0000256" key="6">
    <source>
        <dbReference type="ARBA" id="ARBA00022842"/>
    </source>
</evidence>
<dbReference type="PANTHER" id="PTHR11815">
    <property type="entry name" value="SUCCINYL-COA SYNTHETASE BETA CHAIN"/>
    <property type="match status" value="1"/>
</dbReference>
<reference evidence="10 11" key="1">
    <citation type="journal article" date="2016" name="Nat. Commun.">
        <title>Thousands of microbial genomes shed light on interconnected biogeochemical processes in an aquifer system.</title>
        <authorList>
            <person name="Anantharaman K."/>
            <person name="Brown C.T."/>
            <person name="Hug L.A."/>
            <person name="Sharon I."/>
            <person name="Castelle C.J."/>
            <person name="Probst A.J."/>
            <person name="Thomas B.C."/>
            <person name="Singh A."/>
            <person name="Wilkins M.J."/>
            <person name="Karaoz U."/>
            <person name="Brodie E.L."/>
            <person name="Williams K.H."/>
            <person name="Hubbard S.S."/>
            <person name="Banfield J.F."/>
        </authorList>
    </citation>
    <scope>NUCLEOTIDE SEQUENCE [LARGE SCALE GENOMIC DNA]</scope>
</reference>
<evidence type="ECO:0000313" key="11">
    <source>
        <dbReference type="Proteomes" id="UP000176938"/>
    </source>
</evidence>
<dbReference type="PANTHER" id="PTHR11815:SF10">
    <property type="entry name" value="SUCCINATE--COA LIGASE [GDP-FORMING] SUBUNIT BETA, MITOCHONDRIAL"/>
    <property type="match status" value="1"/>
</dbReference>
<dbReference type="AlphaFoldDB" id="A0A1F4RDY1"/>
<feature type="binding site" evidence="7">
    <location>
        <position position="252"/>
    </location>
    <ligand>
        <name>substrate</name>
        <note>ligand shared with subunit alpha</note>
    </ligand>
</feature>
<protein>
    <recommendedName>
        <fullName evidence="7">Succinate--CoA ligase [ADP-forming] subunit beta</fullName>
        <ecNumber evidence="7">6.2.1.5</ecNumber>
    </recommendedName>
    <alternativeName>
        <fullName evidence="7">Succinyl-CoA synthetase subunit beta</fullName>
        <shortName evidence="7">SCS-beta</shortName>
    </alternativeName>
</protein>
<feature type="domain" description="ATP-grasp" evidence="9">
    <location>
        <begin position="9"/>
        <end position="237"/>
    </location>
</feature>
<dbReference type="InterPro" id="IPR013815">
    <property type="entry name" value="ATP_grasp_subdomain_1"/>
</dbReference>
<feature type="binding site" evidence="7">
    <location>
        <position position="187"/>
    </location>
    <ligand>
        <name>Mg(2+)</name>
        <dbReference type="ChEBI" id="CHEBI:18420"/>
    </ligand>
</feature>
<dbReference type="UniPathway" id="UPA00223">
    <property type="reaction ID" value="UER00999"/>
</dbReference>
<keyword evidence="7 8" id="KW-0067">ATP-binding</keyword>
<dbReference type="GO" id="GO:0042709">
    <property type="term" value="C:succinate-CoA ligase complex"/>
    <property type="evidence" value="ECO:0007669"/>
    <property type="project" value="TreeGrafter"/>
</dbReference>
<dbReference type="Gene3D" id="3.40.50.261">
    <property type="entry name" value="Succinyl-CoA synthetase domains"/>
    <property type="match status" value="1"/>
</dbReference>
<dbReference type="Pfam" id="PF00549">
    <property type="entry name" value="Ligase_CoA"/>
    <property type="match status" value="1"/>
</dbReference>
<dbReference type="Pfam" id="PF08442">
    <property type="entry name" value="ATP-grasp_2"/>
    <property type="match status" value="1"/>
</dbReference>
<dbReference type="InterPro" id="IPR016102">
    <property type="entry name" value="Succinyl-CoA_synth-like"/>
</dbReference>
<feature type="binding site" evidence="7">
    <location>
        <begin position="52"/>
        <end position="54"/>
    </location>
    <ligand>
        <name>ATP</name>
        <dbReference type="ChEBI" id="CHEBI:30616"/>
    </ligand>
</feature>
<feature type="binding site" evidence="7">
    <location>
        <position position="91"/>
    </location>
    <ligand>
        <name>ATP</name>
        <dbReference type="ChEBI" id="CHEBI:30616"/>
    </ligand>
</feature>
<keyword evidence="4 7" id="KW-0479">Metal-binding</keyword>
<dbReference type="Proteomes" id="UP000176938">
    <property type="component" value="Unassembled WGS sequence"/>
</dbReference>
<evidence type="ECO:0000256" key="8">
    <source>
        <dbReference type="PROSITE-ProRule" id="PRU00409"/>
    </source>
</evidence>
<comment type="function">
    <text evidence="7">Succinyl-CoA synthetase functions in the citric acid cycle (TCA), coupling the hydrolysis of succinyl-CoA to the synthesis of either ATP or GTP and thus represents the only step of substrate-level phosphorylation in the TCA. The beta subunit provides nucleotide specificity of the enzyme and binds the substrate succinate, while the binding sites for coenzyme A and phosphate are found in the alpha subunit.</text>
</comment>
<dbReference type="SUPFAM" id="SSF52210">
    <property type="entry name" value="Succinyl-CoA synthetase domains"/>
    <property type="match status" value="1"/>
</dbReference>
<evidence type="ECO:0000256" key="3">
    <source>
        <dbReference type="ARBA" id="ARBA00022598"/>
    </source>
</evidence>
<dbReference type="GO" id="GO:0004775">
    <property type="term" value="F:succinate-CoA ligase (ADP-forming) activity"/>
    <property type="evidence" value="ECO:0007669"/>
    <property type="project" value="UniProtKB-UniRule"/>
</dbReference>
<dbReference type="PROSITE" id="PS01217">
    <property type="entry name" value="SUCCINYL_COA_LIG_3"/>
    <property type="match status" value="1"/>
</dbReference>
<dbReference type="InterPro" id="IPR017866">
    <property type="entry name" value="Succ-CoA_synthase_bsu_CS"/>
</dbReference>
<gene>
    <name evidence="7" type="primary">sucC</name>
    <name evidence="10" type="ORF">A3H38_05260</name>
</gene>
<dbReference type="InterPro" id="IPR011761">
    <property type="entry name" value="ATP-grasp"/>
</dbReference>
<feature type="binding site" evidence="7">
    <location>
        <begin position="309"/>
        <end position="311"/>
    </location>
    <ligand>
        <name>substrate</name>
        <note>ligand shared with subunit alpha</note>
    </ligand>
</feature>
<dbReference type="FunFam" id="3.40.50.261:FF:000001">
    <property type="entry name" value="Succinate--CoA ligase [ADP-forming] subunit beta"/>
    <property type="match status" value="1"/>
</dbReference>
<dbReference type="FunFam" id="3.30.470.20:FF:000002">
    <property type="entry name" value="Succinate--CoA ligase [ADP-forming] subunit beta"/>
    <property type="match status" value="1"/>
</dbReference>
<comment type="cofactor">
    <cofactor evidence="7">
        <name>Mg(2+)</name>
        <dbReference type="ChEBI" id="CHEBI:18420"/>
    </cofactor>
    <text evidence="7">Binds 1 Mg(2+) ion per subunit.</text>
</comment>
<keyword evidence="5 7" id="KW-0547">Nucleotide-binding</keyword>